<protein>
    <submittedName>
        <fullName evidence="3">Uncharacterized protein</fullName>
    </submittedName>
</protein>
<evidence type="ECO:0000256" key="1">
    <source>
        <dbReference type="SAM" id="Coils"/>
    </source>
</evidence>
<reference evidence="3 4" key="1">
    <citation type="journal article" name="Sci. Rep.">
        <title>Genome-scale phylogenetic analyses confirm Olpidium as the closest living zoosporic fungus to the non-flagellated, terrestrial fungi.</title>
        <authorList>
            <person name="Chang Y."/>
            <person name="Rochon D."/>
            <person name="Sekimoto S."/>
            <person name="Wang Y."/>
            <person name="Chovatia M."/>
            <person name="Sandor L."/>
            <person name="Salamov A."/>
            <person name="Grigoriev I.V."/>
            <person name="Stajich J.E."/>
            <person name="Spatafora J.W."/>
        </authorList>
    </citation>
    <scope>NUCLEOTIDE SEQUENCE [LARGE SCALE GENOMIC DNA]</scope>
    <source>
        <strain evidence="3">S191</strain>
    </source>
</reference>
<comment type="caution">
    <text evidence="3">The sequence shown here is derived from an EMBL/GenBank/DDBJ whole genome shotgun (WGS) entry which is preliminary data.</text>
</comment>
<evidence type="ECO:0000313" key="4">
    <source>
        <dbReference type="Proteomes" id="UP000673691"/>
    </source>
</evidence>
<feature type="coiled-coil region" evidence="1">
    <location>
        <begin position="139"/>
        <end position="166"/>
    </location>
</feature>
<dbReference type="Proteomes" id="UP000673691">
    <property type="component" value="Unassembled WGS sequence"/>
</dbReference>
<dbReference type="EMBL" id="JAEFCI010005507">
    <property type="protein sequence ID" value="KAG5460252.1"/>
    <property type="molecule type" value="Genomic_DNA"/>
</dbReference>
<feature type="region of interest" description="Disordered" evidence="2">
    <location>
        <begin position="257"/>
        <end position="301"/>
    </location>
</feature>
<evidence type="ECO:0000256" key="2">
    <source>
        <dbReference type="SAM" id="MobiDB-lite"/>
    </source>
</evidence>
<proteinExistence type="predicted"/>
<keyword evidence="4" id="KW-1185">Reference proteome</keyword>
<keyword evidence="1" id="KW-0175">Coiled coil</keyword>
<feature type="region of interest" description="Disordered" evidence="2">
    <location>
        <begin position="29"/>
        <end position="54"/>
    </location>
</feature>
<gene>
    <name evidence="3" type="ORF">BJ554DRAFT_7720</name>
</gene>
<evidence type="ECO:0000313" key="3">
    <source>
        <dbReference type="EMBL" id="KAG5460252.1"/>
    </source>
</evidence>
<feature type="compositionally biased region" description="Low complexity" evidence="2">
    <location>
        <begin position="265"/>
        <end position="288"/>
    </location>
</feature>
<accession>A0A8H8DJL9</accession>
<feature type="region of interest" description="Disordered" evidence="2">
    <location>
        <begin position="179"/>
        <end position="216"/>
    </location>
</feature>
<name>A0A8H8DJL9_9FUNG</name>
<organism evidence="3 4">
    <name type="scientific">Olpidium bornovanus</name>
    <dbReference type="NCBI Taxonomy" id="278681"/>
    <lineage>
        <taxon>Eukaryota</taxon>
        <taxon>Fungi</taxon>
        <taxon>Fungi incertae sedis</taxon>
        <taxon>Olpidiomycota</taxon>
        <taxon>Olpidiomycotina</taxon>
        <taxon>Olpidiomycetes</taxon>
        <taxon>Olpidiales</taxon>
        <taxon>Olpidiaceae</taxon>
        <taxon>Olpidium</taxon>
    </lineage>
</organism>
<sequence length="301" mass="33173">MKTAALARGREAARKECVDSFRKPLSRLVNGDGGVAQPLPRPDRYTPWQSPGQQPRKVFSAQEALLVVDYFCKSSPFSAQNSLRHPLPVGVLSYIQHIRLIECAFTQHQAVDTKARRLSLEKVAVPPPLSTGMPEEHWLEHLKQEEERRQMEAAEQQARLQALQEEALLASYRNKEVKFQDENDGAHVSTSTGNPYQQPMPPPPVLPEDRPMRSTSDVTSLAVSVASSHLDALTAHFQGYLQHDHRQHVERLQRVQEMAKKDPTSGASPAPSAPAPGAEKAASPAPAGKTRVKSAKDSPGK</sequence>
<dbReference type="AlphaFoldDB" id="A0A8H8DJL9"/>